<dbReference type="SUPFAM" id="SSF88946">
    <property type="entry name" value="Sigma2 domain of RNA polymerase sigma factors"/>
    <property type="match status" value="1"/>
</dbReference>
<proteinExistence type="inferred from homology"/>
<evidence type="ECO:0000256" key="3">
    <source>
        <dbReference type="ARBA" id="ARBA00023082"/>
    </source>
</evidence>
<dbReference type="InterPro" id="IPR013249">
    <property type="entry name" value="RNA_pol_sigma70_r4_t2"/>
</dbReference>
<dbReference type="InterPro" id="IPR039425">
    <property type="entry name" value="RNA_pol_sigma-70-like"/>
</dbReference>
<dbReference type="GO" id="GO:0006352">
    <property type="term" value="P:DNA-templated transcription initiation"/>
    <property type="evidence" value="ECO:0007669"/>
    <property type="project" value="InterPro"/>
</dbReference>
<keyword evidence="2" id="KW-0805">Transcription regulation</keyword>
<dbReference type="InterPro" id="IPR013325">
    <property type="entry name" value="RNA_pol_sigma_r2"/>
</dbReference>
<dbReference type="RefSeq" id="WP_018475038.1">
    <property type="nucleotide sequence ID" value="NZ_BMWX01000001.1"/>
</dbReference>
<dbReference type="PANTHER" id="PTHR43133">
    <property type="entry name" value="RNA POLYMERASE ECF-TYPE SIGMA FACTO"/>
    <property type="match status" value="1"/>
</dbReference>
<dbReference type="EMBL" id="BMWX01000001">
    <property type="protein sequence ID" value="GGZ13398.1"/>
    <property type="molecule type" value="Genomic_DNA"/>
</dbReference>
<sequence>MLNNLKENNQIVEDKPNVEKSQVSDLELWRAFKEGSNSAFIKIYETYFEALFRFGSRITPHEELIKDAIHDVFFDLRKNSKSIGETKHIKFYLFKCLKRKIVKELNNWTVRQEELTEHTPFEIIFSHEHFLINSQLDSERSAKVKEAIMQLSSRKREAIYYLYFENLSYDEVSEMMGLASPKSARDLIYKALKSLRNSLGFLPLFLIPPL</sequence>
<dbReference type="GO" id="GO:0016987">
    <property type="term" value="F:sigma factor activity"/>
    <property type="evidence" value="ECO:0007669"/>
    <property type="project" value="UniProtKB-KW"/>
</dbReference>
<reference evidence="6" key="2">
    <citation type="submission" date="2020-09" db="EMBL/GenBank/DDBJ databases">
        <authorList>
            <person name="Sun Q."/>
            <person name="Kim S."/>
        </authorList>
    </citation>
    <scope>NUCLEOTIDE SEQUENCE</scope>
    <source>
        <strain evidence="6">KCTC 12368</strain>
    </source>
</reference>
<evidence type="ECO:0000313" key="7">
    <source>
        <dbReference type="Proteomes" id="UP000619457"/>
    </source>
</evidence>
<dbReference type="InterPro" id="IPR013324">
    <property type="entry name" value="RNA_pol_sigma_r3/r4-like"/>
</dbReference>
<comment type="caution">
    <text evidence="6">The sequence shown here is derived from an EMBL/GenBank/DDBJ whole genome shotgun (WGS) entry which is preliminary data.</text>
</comment>
<dbReference type="Gene3D" id="1.10.1740.10">
    <property type="match status" value="1"/>
</dbReference>
<gene>
    <name evidence="6" type="ORF">GCM10007049_01500</name>
</gene>
<dbReference type="AlphaFoldDB" id="A0A918PL72"/>
<name>A0A918PL72_9BACT</name>
<dbReference type="PANTHER" id="PTHR43133:SF46">
    <property type="entry name" value="RNA POLYMERASE SIGMA-70 FACTOR ECF SUBFAMILY"/>
    <property type="match status" value="1"/>
</dbReference>
<evidence type="ECO:0000313" key="6">
    <source>
        <dbReference type="EMBL" id="GGZ13398.1"/>
    </source>
</evidence>
<dbReference type="CDD" id="cd06171">
    <property type="entry name" value="Sigma70_r4"/>
    <property type="match status" value="1"/>
</dbReference>
<keyword evidence="4" id="KW-0804">Transcription</keyword>
<keyword evidence="3" id="KW-0731">Sigma factor</keyword>
<dbReference type="Pfam" id="PF08281">
    <property type="entry name" value="Sigma70_r4_2"/>
    <property type="match status" value="1"/>
</dbReference>
<dbReference type="Proteomes" id="UP000619457">
    <property type="component" value="Unassembled WGS sequence"/>
</dbReference>
<dbReference type="Gene3D" id="1.10.10.10">
    <property type="entry name" value="Winged helix-like DNA-binding domain superfamily/Winged helix DNA-binding domain"/>
    <property type="match status" value="1"/>
</dbReference>
<feature type="domain" description="RNA polymerase sigma factor 70 region 4 type 2" evidence="5">
    <location>
        <begin position="143"/>
        <end position="195"/>
    </location>
</feature>
<dbReference type="NCBIfam" id="TIGR02937">
    <property type="entry name" value="sigma70-ECF"/>
    <property type="match status" value="1"/>
</dbReference>
<keyword evidence="7" id="KW-1185">Reference proteome</keyword>
<dbReference type="SUPFAM" id="SSF88659">
    <property type="entry name" value="Sigma3 and sigma4 domains of RNA polymerase sigma factors"/>
    <property type="match status" value="1"/>
</dbReference>
<evidence type="ECO:0000259" key="5">
    <source>
        <dbReference type="Pfam" id="PF08281"/>
    </source>
</evidence>
<dbReference type="GO" id="GO:0003677">
    <property type="term" value="F:DNA binding"/>
    <property type="evidence" value="ECO:0007669"/>
    <property type="project" value="InterPro"/>
</dbReference>
<evidence type="ECO:0000256" key="4">
    <source>
        <dbReference type="ARBA" id="ARBA00023163"/>
    </source>
</evidence>
<dbReference type="InterPro" id="IPR036388">
    <property type="entry name" value="WH-like_DNA-bd_sf"/>
</dbReference>
<evidence type="ECO:0000256" key="2">
    <source>
        <dbReference type="ARBA" id="ARBA00023015"/>
    </source>
</evidence>
<organism evidence="6 7">
    <name type="scientific">Echinicola pacifica</name>
    <dbReference type="NCBI Taxonomy" id="346377"/>
    <lineage>
        <taxon>Bacteria</taxon>
        <taxon>Pseudomonadati</taxon>
        <taxon>Bacteroidota</taxon>
        <taxon>Cytophagia</taxon>
        <taxon>Cytophagales</taxon>
        <taxon>Cyclobacteriaceae</taxon>
        <taxon>Echinicola</taxon>
    </lineage>
</organism>
<evidence type="ECO:0000256" key="1">
    <source>
        <dbReference type="ARBA" id="ARBA00010641"/>
    </source>
</evidence>
<reference evidence="6" key="1">
    <citation type="journal article" date="2014" name="Int. J. Syst. Evol. Microbiol.">
        <title>Complete genome sequence of Corynebacterium casei LMG S-19264T (=DSM 44701T), isolated from a smear-ripened cheese.</title>
        <authorList>
            <consortium name="US DOE Joint Genome Institute (JGI-PGF)"/>
            <person name="Walter F."/>
            <person name="Albersmeier A."/>
            <person name="Kalinowski J."/>
            <person name="Ruckert C."/>
        </authorList>
    </citation>
    <scope>NUCLEOTIDE SEQUENCE</scope>
    <source>
        <strain evidence="6">KCTC 12368</strain>
    </source>
</reference>
<accession>A0A918PL72</accession>
<protein>
    <recommendedName>
        <fullName evidence="5">RNA polymerase sigma factor 70 region 4 type 2 domain-containing protein</fullName>
    </recommendedName>
</protein>
<dbReference type="InterPro" id="IPR014284">
    <property type="entry name" value="RNA_pol_sigma-70_dom"/>
</dbReference>
<comment type="similarity">
    <text evidence="1">Belongs to the sigma-70 factor family. ECF subfamily.</text>
</comment>